<dbReference type="OrthoDB" id="416553at2759"/>
<reference evidence="7" key="1">
    <citation type="submission" date="2014-03" db="EMBL/GenBank/DDBJ databases">
        <title>The Genome Sequence of Puccinia striiformis f. sp. tritici PST-78.</title>
        <authorList>
            <consortium name="The Broad Institute Genome Sequencing Platform"/>
            <person name="Cuomo C."/>
            <person name="Hulbert S."/>
            <person name="Chen X."/>
            <person name="Walker B."/>
            <person name="Young S.K."/>
            <person name="Zeng Q."/>
            <person name="Gargeya S."/>
            <person name="Fitzgerald M."/>
            <person name="Haas B."/>
            <person name="Abouelleil A."/>
            <person name="Alvarado L."/>
            <person name="Arachchi H.M."/>
            <person name="Berlin A.M."/>
            <person name="Chapman S.B."/>
            <person name="Goldberg J."/>
            <person name="Griggs A."/>
            <person name="Gujja S."/>
            <person name="Hansen M."/>
            <person name="Howarth C."/>
            <person name="Imamovic A."/>
            <person name="Larimer J."/>
            <person name="McCowan C."/>
            <person name="Montmayeur A."/>
            <person name="Murphy C."/>
            <person name="Neiman D."/>
            <person name="Pearson M."/>
            <person name="Priest M."/>
            <person name="Roberts A."/>
            <person name="Saif S."/>
            <person name="Shea T."/>
            <person name="Sisk P."/>
            <person name="Sykes S."/>
            <person name="Wortman J."/>
            <person name="Nusbaum C."/>
            <person name="Birren B."/>
        </authorList>
    </citation>
    <scope>NUCLEOTIDE SEQUENCE [LARGE SCALE GENOMIC DNA]</scope>
    <source>
        <strain evidence="7">race PST-78</strain>
    </source>
</reference>
<comment type="caution">
    <text evidence="6">The sequence shown here is derived from an EMBL/GenBank/DDBJ whole genome shotgun (WGS) entry which is preliminary data.</text>
</comment>
<feature type="compositionally biased region" description="Polar residues" evidence="4">
    <location>
        <begin position="361"/>
        <end position="370"/>
    </location>
</feature>
<dbReference type="InterPro" id="IPR027417">
    <property type="entry name" value="P-loop_NTPase"/>
</dbReference>
<dbReference type="FunFam" id="3.40.50.300:FF:000328">
    <property type="entry name" value="Septin spn3"/>
    <property type="match status" value="1"/>
</dbReference>
<dbReference type="PIRSF" id="PIRSF006698">
    <property type="entry name" value="Septin"/>
    <property type="match status" value="1"/>
</dbReference>
<evidence type="ECO:0000256" key="2">
    <source>
        <dbReference type="ARBA" id="ARBA00023134"/>
    </source>
</evidence>
<comment type="similarity">
    <text evidence="3">Belongs to the TRAFAC class TrmE-Era-EngA-EngB-Septin-like GTPase superfamily. Septin GTPase family.</text>
</comment>
<dbReference type="InterPro" id="IPR030379">
    <property type="entry name" value="G_SEPTIN_dom"/>
</dbReference>
<dbReference type="GO" id="GO:0005525">
    <property type="term" value="F:GTP binding"/>
    <property type="evidence" value="ECO:0007669"/>
    <property type="project" value="UniProtKB-KW"/>
</dbReference>
<proteinExistence type="inferred from homology"/>
<organism evidence="6 7">
    <name type="scientific">Puccinia striiformis f. sp. tritici PST-78</name>
    <dbReference type="NCBI Taxonomy" id="1165861"/>
    <lineage>
        <taxon>Eukaryota</taxon>
        <taxon>Fungi</taxon>
        <taxon>Dikarya</taxon>
        <taxon>Basidiomycota</taxon>
        <taxon>Pucciniomycotina</taxon>
        <taxon>Pucciniomycetes</taxon>
        <taxon>Pucciniales</taxon>
        <taxon>Pucciniaceae</taxon>
        <taxon>Puccinia</taxon>
    </lineage>
</organism>
<gene>
    <name evidence="6" type="ORF">PSTG_04667</name>
</gene>
<keyword evidence="7" id="KW-1185">Reference proteome</keyword>
<name>A0A0L0VT35_9BASI</name>
<dbReference type="PANTHER" id="PTHR18884">
    <property type="entry name" value="SEPTIN"/>
    <property type="match status" value="1"/>
</dbReference>
<dbReference type="Gene3D" id="3.40.50.300">
    <property type="entry name" value="P-loop containing nucleotide triphosphate hydrolases"/>
    <property type="match status" value="1"/>
</dbReference>
<evidence type="ECO:0000259" key="5">
    <source>
        <dbReference type="PROSITE" id="PS51719"/>
    </source>
</evidence>
<evidence type="ECO:0000313" key="6">
    <source>
        <dbReference type="EMBL" id="KNF02170.1"/>
    </source>
</evidence>
<evidence type="ECO:0000313" key="7">
    <source>
        <dbReference type="Proteomes" id="UP000054564"/>
    </source>
</evidence>
<keyword evidence="2 3" id="KW-0342">GTP-binding</keyword>
<keyword evidence="1 3" id="KW-0547">Nucleotide-binding</keyword>
<dbReference type="AlphaFoldDB" id="A0A0L0VT35"/>
<dbReference type="PROSITE" id="PS51719">
    <property type="entry name" value="G_SEPTIN"/>
    <property type="match status" value="1"/>
</dbReference>
<evidence type="ECO:0000256" key="4">
    <source>
        <dbReference type="SAM" id="MobiDB-lite"/>
    </source>
</evidence>
<feature type="compositionally biased region" description="Basic and acidic residues" evidence="4">
    <location>
        <begin position="338"/>
        <end position="356"/>
    </location>
</feature>
<sequence length="370" mass="42271">MAPPVRRTKAVKKGIQFNLMVVGASGSGRTTFINTLVERKGWMNHTVPIEAAVAHETRAFLEVTTDTIEIEQGSIPVRLTICDTPGFGDNIDNESSFSIISNYLEKQYEELLAEESRIKRNARLEDSRVHALLYFITPTGHNLREIDIQLMKRLSPRVNVIPVIGKADSFTPNELKEFKERVMQDIEHYEIPIYNFPFDAEDDDEEVIAQNSELRALLPFAIVGSEEEIEVGGNMVRARQYPWGTIEIDNPAHSDFGKLREALLGSHLTDLKEITHDFLYENYREQALSKGNADREIDDESIPGVADLANRAFKVKEEQLRKEAEKLKEVEIRVQREMSEKRQELMAKEESLRNMEARLAQSANDLNRDN</sequence>
<feature type="region of interest" description="Disordered" evidence="4">
    <location>
        <begin position="338"/>
        <end position="370"/>
    </location>
</feature>
<dbReference type="GO" id="GO:0032156">
    <property type="term" value="C:septin cytoskeleton"/>
    <property type="evidence" value="ECO:0007669"/>
    <property type="project" value="UniProtKB-ARBA"/>
</dbReference>
<dbReference type="CDD" id="cd01850">
    <property type="entry name" value="CDC_Septin"/>
    <property type="match status" value="1"/>
</dbReference>
<dbReference type="InterPro" id="IPR016491">
    <property type="entry name" value="Septin"/>
</dbReference>
<dbReference type="Proteomes" id="UP000054564">
    <property type="component" value="Unassembled WGS sequence"/>
</dbReference>
<dbReference type="GO" id="GO:0005938">
    <property type="term" value="C:cell cortex"/>
    <property type="evidence" value="ECO:0007669"/>
    <property type="project" value="UniProtKB-ARBA"/>
</dbReference>
<dbReference type="SUPFAM" id="SSF52540">
    <property type="entry name" value="P-loop containing nucleoside triphosphate hydrolases"/>
    <property type="match status" value="1"/>
</dbReference>
<feature type="domain" description="Septin-type G" evidence="5">
    <location>
        <begin position="13"/>
        <end position="290"/>
    </location>
</feature>
<evidence type="ECO:0000256" key="3">
    <source>
        <dbReference type="RuleBase" id="RU004560"/>
    </source>
</evidence>
<dbReference type="STRING" id="1165861.A0A0L0VT35"/>
<dbReference type="Pfam" id="PF00735">
    <property type="entry name" value="Septin"/>
    <property type="match status" value="1"/>
</dbReference>
<accession>A0A0L0VT35</accession>
<dbReference type="EMBL" id="AJIL01000025">
    <property type="protein sequence ID" value="KNF02170.1"/>
    <property type="molecule type" value="Genomic_DNA"/>
</dbReference>
<protein>
    <recommendedName>
        <fullName evidence="5">Septin-type G domain-containing protein</fullName>
    </recommendedName>
</protein>
<evidence type="ECO:0000256" key="1">
    <source>
        <dbReference type="ARBA" id="ARBA00022741"/>
    </source>
</evidence>